<proteinExistence type="predicted"/>
<evidence type="ECO:0000313" key="2">
    <source>
        <dbReference type="Proteomes" id="UP001053296"/>
    </source>
</evidence>
<keyword evidence="2" id="KW-1185">Reference proteome</keyword>
<organism evidence="1 2">
    <name type="scientific">Pseudodesulfovibrio sediminis</name>
    <dbReference type="NCBI Taxonomy" id="2810563"/>
    <lineage>
        <taxon>Bacteria</taxon>
        <taxon>Pseudomonadati</taxon>
        <taxon>Thermodesulfobacteriota</taxon>
        <taxon>Desulfovibrionia</taxon>
        <taxon>Desulfovibrionales</taxon>
        <taxon>Desulfovibrionaceae</taxon>
    </lineage>
</organism>
<accession>A0ABN6EQJ3</accession>
<dbReference type="RefSeq" id="WP_229594275.1">
    <property type="nucleotide sequence ID" value="NZ_AP024485.1"/>
</dbReference>
<sequence>MYIDKNVIEHEVLIANEEPFAQGILRFDGDYSLDAVAEAVSEHRLNALAFVDPSAFSDYAKAIAMCEGMRIRDINVLWSAKLNTVPTDALLRAMRLAGCQHLDMMLPPEEAVEGLFWARRYGFDFRLRNVDGTPYVAEKISYTVAEREEIAERLPGLHSAQFDLAVSYFKARRLDNVMLPLGKAMTLGFPMNELCLNLLACLSAAKHYPEQAAGLLAQAGYGCPHPVVFRNRALLKSWLESGGDLKGVRLELEPAGLVD</sequence>
<name>A0ABN6EQJ3_9BACT</name>
<protein>
    <submittedName>
        <fullName evidence="1">Uncharacterized protein</fullName>
    </submittedName>
</protein>
<dbReference type="EMBL" id="AP024485">
    <property type="protein sequence ID" value="BCS87737.1"/>
    <property type="molecule type" value="Genomic_DNA"/>
</dbReference>
<dbReference type="Proteomes" id="UP001053296">
    <property type="component" value="Chromosome"/>
</dbReference>
<reference evidence="1" key="1">
    <citation type="journal article" date="2022" name="Arch. Microbiol.">
        <title>Pseudodesulfovibrio sediminis sp. nov., a mesophilic and neutrophilic sulfate-reducing bacterium isolated from sediment of a brackish lake.</title>
        <authorList>
            <person name="Takahashi A."/>
            <person name="Kojima H."/>
            <person name="Watanabe M."/>
            <person name="Fukui M."/>
        </authorList>
    </citation>
    <scope>NUCLEOTIDE SEQUENCE</scope>
    <source>
        <strain evidence="1">SF6</strain>
    </source>
</reference>
<evidence type="ECO:0000313" key="1">
    <source>
        <dbReference type="EMBL" id="BCS87737.1"/>
    </source>
</evidence>
<gene>
    <name evidence="1" type="ORF">PSDVSF_09790</name>
</gene>